<dbReference type="SUPFAM" id="SSF101898">
    <property type="entry name" value="NHL repeat"/>
    <property type="match status" value="1"/>
</dbReference>
<dbReference type="RefSeq" id="WP_068990297.1">
    <property type="nucleotide sequence ID" value="NZ_CP012418.1"/>
</dbReference>
<evidence type="ECO:0000313" key="3">
    <source>
        <dbReference type="Proteomes" id="UP000094147"/>
    </source>
</evidence>
<proteinExistence type="predicted"/>
<dbReference type="PANTHER" id="PTHR40274:SF3">
    <property type="entry name" value="VIRGINIAMYCIN B LYASE"/>
    <property type="match status" value="1"/>
</dbReference>
<name>A0A1B3B9W9_9GAMM</name>
<sequence length="340" mass="38257" precursor="true">MLAYRYALFGVNLIFSLALIPTSTVAAEKAAEPESLPSLLTFTPYEVEWKGRPRDPAVAPDGMVWFCGQAGNYIARLNPDTGRMKQFSVPEGSHPHNLIVDSDGFVWYAGNQNGHIGRMDPETGDIKQYPMPEAIRDPHTLVFDKNENIWFTAQHSNAIGHLNTETGEVRYVKATEPRSRPYGIKMDSNDQPWVVLVGTNKLATVNKDDFSLEEISIPREDARPRRLEITSDDSIWYVDFRDGYLGQYIPDSDSFNEWLTPDGEGSQPYGTALDSEGRLWIGLTGPYPNVMVGFDTDSEEFISRTVVKSGGSVRHMYFDPEEKVFWFGVDTGFIVRAKPQ</sequence>
<dbReference type="EMBL" id="CP012418">
    <property type="protein sequence ID" value="AOE49597.1"/>
    <property type="molecule type" value="Genomic_DNA"/>
</dbReference>
<dbReference type="Proteomes" id="UP000094147">
    <property type="component" value="Chromosome"/>
</dbReference>
<evidence type="ECO:0000256" key="1">
    <source>
        <dbReference type="SAM" id="SignalP"/>
    </source>
</evidence>
<dbReference type="Pfam" id="PF24684">
    <property type="entry name" value="Vgb_lyase"/>
    <property type="match status" value="1"/>
</dbReference>
<accession>A0A1B3B9W9</accession>
<dbReference type="Gene3D" id="2.130.10.10">
    <property type="entry name" value="YVTN repeat-like/Quinoprotein amine dehydrogenase"/>
    <property type="match status" value="2"/>
</dbReference>
<dbReference type="STRING" id="1144748.KS2013_875"/>
<dbReference type="InterPro" id="IPR051344">
    <property type="entry name" value="Vgb"/>
</dbReference>
<dbReference type="PANTHER" id="PTHR40274">
    <property type="entry name" value="VIRGINIAMYCIN B LYASE"/>
    <property type="match status" value="1"/>
</dbReference>
<dbReference type="InterPro" id="IPR015943">
    <property type="entry name" value="WD40/YVTN_repeat-like_dom_sf"/>
</dbReference>
<dbReference type="KEGG" id="ksd:KS2013_875"/>
<dbReference type="GO" id="GO:0016829">
    <property type="term" value="F:lyase activity"/>
    <property type="evidence" value="ECO:0007669"/>
    <property type="project" value="UniProtKB-KW"/>
</dbReference>
<reference evidence="3" key="1">
    <citation type="submission" date="2015-08" db="EMBL/GenBank/DDBJ databases">
        <authorList>
            <person name="Kim K.M."/>
        </authorList>
    </citation>
    <scope>NUCLEOTIDE SEQUENCE [LARGE SCALE GENOMIC DNA]</scope>
    <source>
        <strain evidence="3">KCTC 23892</strain>
    </source>
</reference>
<evidence type="ECO:0000313" key="2">
    <source>
        <dbReference type="EMBL" id="AOE49597.1"/>
    </source>
</evidence>
<organism evidence="2 3">
    <name type="scientific">Kangiella sediminilitoris</name>
    <dbReference type="NCBI Taxonomy" id="1144748"/>
    <lineage>
        <taxon>Bacteria</taxon>
        <taxon>Pseudomonadati</taxon>
        <taxon>Pseudomonadota</taxon>
        <taxon>Gammaproteobacteria</taxon>
        <taxon>Kangiellales</taxon>
        <taxon>Kangiellaceae</taxon>
        <taxon>Kangiella</taxon>
    </lineage>
</organism>
<keyword evidence="3" id="KW-1185">Reference proteome</keyword>
<dbReference type="AlphaFoldDB" id="A0A1B3B9W9"/>
<gene>
    <name evidence="2" type="ORF">KS2013_875</name>
</gene>
<keyword evidence="1" id="KW-0732">Signal</keyword>
<keyword evidence="2" id="KW-0456">Lyase</keyword>
<feature type="chain" id="PRO_5008544068" evidence="1">
    <location>
        <begin position="27"/>
        <end position="340"/>
    </location>
</feature>
<protein>
    <submittedName>
        <fullName evidence="2">Streptogramin lyase</fullName>
    </submittedName>
</protein>
<feature type="signal peptide" evidence="1">
    <location>
        <begin position="1"/>
        <end position="26"/>
    </location>
</feature>